<sequence>MATQRYHMLKYEVKDLQLLLLKFQLQGQIFHVQAQLLISNETQRFCVLLCSGLQANLSKELVIEKILLYNLLLINTSHTQMPVRSNHPKWYWINNSYDFKQNWRRTIVSHCGRNS</sequence>
<dbReference type="EMBL" id="JBANQN010000004">
    <property type="protein sequence ID" value="KAK6791634.1"/>
    <property type="molecule type" value="Genomic_DNA"/>
</dbReference>
<evidence type="ECO:0000313" key="1">
    <source>
        <dbReference type="EMBL" id="KAK6791634.1"/>
    </source>
</evidence>
<dbReference type="AlphaFoldDB" id="A0AAN8YFM5"/>
<comment type="caution">
    <text evidence="1">The sequence shown here is derived from an EMBL/GenBank/DDBJ whole genome shotgun (WGS) entry which is preliminary data.</text>
</comment>
<dbReference type="Proteomes" id="UP001371456">
    <property type="component" value="Unassembled WGS sequence"/>
</dbReference>
<gene>
    <name evidence="1" type="ORF">RDI58_010715</name>
</gene>
<accession>A0AAN8YFM5</accession>
<organism evidence="1 2">
    <name type="scientific">Solanum bulbocastanum</name>
    <name type="common">Wild potato</name>
    <dbReference type="NCBI Taxonomy" id="147425"/>
    <lineage>
        <taxon>Eukaryota</taxon>
        <taxon>Viridiplantae</taxon>
        <taxon>Streptophyta</taxon>
        <taxon>Embryophyta</taxon>
        <taxon>Tracheophyta</taxon>
        <taxon>Spermatophyta</taxon>
        <taxon>Magnoliopsida</taxon>
        <taxon>eudicotyledons</taxon>
        <taxon>Gunneridae</taxon>
        <taxon>Pentapetalae</taxon>
        <taxon>asterids</taxon>
        <taxon>lamiids</taxon>
        <taxon>Solanales</taxon>
        <taxon>Solanaceae</taxon>
        <taxon>Solanoideae</taxon>
        <taxon>Solaneae</taxon>
        <taxon>Solanum</taxon>
    </lineage>
</organism>
<keyword evidence="2" id="KW-1185">Reference proteome</keyword>
<evidence type="ECO:0000313" key="2">
    <source>
        <dbReference type="Proteomes" id="UP001371456"/>
    </source>
</evidence>
<proteinExistence type="predicted"/>
<protein>
    <submittedName>
        <fullName evidence="1">Uncharacterized protein</fullName>
    </submittedName>
</protein>
<name>A0AAN8YFM5_SOLBU</name>
<reference evidence="1 2" key="1">
    <citation type="submission" date="2024-02" db="EMBL/GenBank/DDBJ databases">
        <title>de novo genome assembly of Solanum bulbocastanum strain 11H21.</title>
        <authorList>
            <person name="Hosaka A.J."/>
        </authorList>
    </citation>
    <scope>NUCLEOTIDE SEQUENCE [LARGE SCALE GENOMIC DNA]</scope>
    <source>
        <tissue evidence="1">Young leaves</tissue>
    </source>
</reference>